<accession>F0XIA4</accession>
<dbReference type="GeneID" id="25976144"/>
<gene>
    <name evidence="1" type="ORF">CMQ_3083</name>
</gene>
<name>F0XIA4_GROCL</name>
<keyword evidence="2" id="KW-1185">Reference proteome</keyword>
<dbReference type="InParanoid" id="F0XIA4"/>
<dbReference type="RefSeq" id="XP_014172636.1">
    <property type="nucleotide sequence ID" value="XM_014317161.1"/>
</dbReference>
<protein>
    <submittedName>
        <fullName evidence="1">Uncharacterized protein</fullName>
    </submittedName>
</protein>
<dbReference type="HOGENOM" id="CLU_1489181_0_0_1"/>
<evidence type="ECO:0000313" key="2">
    <source>
        <dbReference type="Proteomes" id="UP000007796"/>
    </source>
</evidence>
<dbReference type="Proteomes" id="UP000007796">
    <property type="component" value="Unassembled WGS sequence"/>
</dbReference>
<proteinExistence type="predicted"/>
<evidence type="ECO:0000313" key="1">
    <source>
        <dbReference type="EMBL" id="EFX03154.1"/>
    </source>
</evidence>
<sequence>MVSVVGYIFMIPSDYYAELFGDALMHPYFSRPTTTGGSRPVSIENKTRRILGQISLPDNHILAINVSRLSLAAAAEHDLTYLVQLALPALQATHVLDEIVENEVHPGTASKEAATPFVAPDGRDILQQSVLCSPPKSFEARPLLGQFLADRSKHRSSTNVRAANGLGLSKYVFGRGLNLRP</sequence>
<dbReference type="AlphaFoldDB" id="F0XIA4"/>
<dbReference type="EMBL" id="GL629769">
    <property type="protein sequence ID" value="EFX03154.1"/>
    <property type="molecule type" value="Genomic_DNA"/>
</dbReference>
<reference evidence="1 2" key="1">
    <citation type="journal article" date="2011" name="Proc. Natl. Acad. Sci. U.S.A.">
        <title>Genome and transcriptome analyses of the mountain pine beetle-fungal symbiont Grosmannia clavigera, a lodgepole pine pathogen.</title>
        <authorList>
            <person name="DiGuistini S."/>
            <person name="Wang Y."/>
            <person name="Liao N.Y."/>
            <person name="Taylor G."/>
            <person name="Tanguay P."/>
            <person name="Feau N."/>
            <person name="Henrissat B."/>
            <person name="Chan S.K."/>
            <person name="Hesse-Orce U."/>
            <person name="Alamouti S.M."/>
            <person name="Tsui C.K.M."/>
            <person name="Docking R.T."/>
            <person name="Levasseur A."/>
            <person name="Haridas S."/>
            <person name="Robertson G."/>
            <person name="Birol I."/>
            <person name="Holt R.A."/>
            <person name="Marra M.A."/>
            <person name="Hamelin R.C."/>
            <person name="Hirst M."/>
            <person name="Jones S.J.M."/>
            <person name="Bohlmann J."/>
            <person name="Breuil C."/>
        </authorList>
    </citation>
    <scope>NUCLEOTIDE SEQUENCE [LARGE SCALE GENOMIC DNA]</scope>
    <source>
        <strain evidence="2">kw1407 / UAMH 11150</strain>
    </source>
</reference>
<organism evidence="2">
    <name type="scientific">Grosmannia clavigera (strain kw1407 / UAMH 11150)</name>
    <name type="common">Blue stain fungus</name>
    <name type="synonym">Graphiocladiella clavigera</name>
    <dbReference type="NCBI Taxonomy" id="655863"/>
    <lineage>
        <taxon>Eukaryota</taxon>
        <taxon>Fungi</taxon>
        <taxon>Dikarya</taxon>
        <taxon>Ascomycota</taxon>
        <taxon>Pezizomycotina</taxon>
        <taxon>Sordariomycetes</taxon>
        <taxon>Sordariomycetidae</taxon>
        <taxon>Ophiostomatales</taxon>
        <taxon>Ophiostomataceae</taxon>
        <taxon>Leptographium</taxon>
    </lineage>
</organism>